<feature type="signal peptide" evidence="2">
    <location>
        <begin position="1"/>
        <end position="19"/>
    </location>
</feature>
<accession>A0A6S6SFX3</accession>
<evidence type="ECO:0000313" key="3">
    <source>
        <dbReference type="EMBL" id="CAA6806315.1"/>
    </source>
</evidence>
<name>A0A6S6SFX3_9BACT</name>
<evidence type="ECO:0000256" key="2">
    <source>
        <dbReference type="SAM" id="SignalP"/>
    </source>
</evidence>
<sequence>MKVLLLSLSILLFNIQFSAAQTKKIALHSHSGSNSSFTIHVTDDFGLGPTDYYYPNSSKKKKCPLIVKPIDSKQIKVKDSIDSIQFCTPLPQVDKKRKQRFKSPKSKPRVKKKAIKKTAKKGISTSQTEVAPQEVAPENKRTATQFAGFAPKESSESRLILCLSIAALLFFRRTMKTVS</sequence>
<feature type="region of interest" description="Disordered" evidence="1">
    <location>
        <begin position="95"/>
        <end position="137"/>
    </location>
</feature>
<feature type="chain" id="PRO_5027997542" evidence="2">
    <location>
        <begin position="20"/>
        <end position="179"/>
    </location>
</feature>
<gene>
    <name evidence="3" type="ORF">HELGO_WM34380</name>
</gene>
<reference evidence="3" key="1">
    <citation type="submission" date="2020-01" db="EMBL/GenBank/DDBJ databases">
        <authorList>
            <person name="Meier V. D."/>
            <person name="Meier V D."/>
        </authorList>
    </citation>
    <scope>NUCLEOTIDE SEQUENCE</scope>
    <source>
        <strain evidence="3">HLG_WM_MAG_10</strain>
    </source>
</reference>
<evidence type="ECO:0000256" key="1">
    <source>
        <dbReference type="SAM" id="MobiDB-lite"/>
    </source>
</evidence>
<proteinExistence type="predicted"/>
<organism evidence="3">
    <name type="scientific">uncultured Aureispira sp</name>
    <dbReference type="NCBI Taxonomy" id="1331704"/>
    <lineage>
        <taxon>Bacteria</taxon>
        <taxon>Pseudomonadati</taxon>
        <taxon>Bacteroidota</taxon>
        <taxon>Saprospiria</taxon>
        <taxon>Saprospirales</taxon>
        <taxon>Saprospiraceae</taxon>
        <taxon>Aureispira</taxon>
        <taxon>environmental samples</taxon>
    </lineage>
</organism>
<keyword evidence="2" id="KW-0732">Signal</keyword>
<protein>
    <submittedName>
        <fullName evidence="3">Uncharacterized protein</fullName>
    </submittedName>
</protein>
<dbReference type="EMBL" id="CACVAQ010000116">
    <property type="protein sequence ID" value="CAA6806315.1"/>
    <property type="molecule type" value="Genomic_DNA"/>
</dbReference>
<dbReference type="AlphaFoldDB" id="A0A6S6SFX3"/>
<feature type="compositionally biased region" description="Basic residues" evidence="1">
    <location>
        <begin position="95"/>
        <end position="120"/>
    </location>
</feature>